<evidence type="ECO:0000259" key="1">
    <source>
        <dbReference type="Pfam" id="PF01926"/>
    </source>
</evidence>
<protein>
    <recommendedName>
        <fullName evidence="1">G domain-containing protein</fullName>
    </recommendedName>
</protein>
<evidence type="ECO:0000313" key="2">
    <source>
        <dbReference type="EMBL" id="KAF6753697.1"/>
    </source>
</evidence>
<sequence>MSNDPKEHTIAVIGGFDAGKTTFIKTVRDAANGIIGLPAAEETPTLSIAEYNVTLPDGKTLTFLDTPGFDGYQAGSEGAKTTGEILQMLEEHLGVNGSRTVSHVLVFLNANNATTTELKGRARRAFERLFPNSKVVYVTTRWDQVENDDGLPVTVEEAKNKEESIYAGGKTSGSLLEYLHDNRENRGDVLRFRSGLLIDAYSSPHDIIQKLFATARQVSRM</sequence>
<evidence type="ECO:0000313" key="3">
    <source>
        <dbReference type="Proteomes" id="UP000521943"/>
    </source>
</evidence>
<dbReference type="InterPro" id="IPR006073">
    <property type="entry name" value="GTP-bd"/>
</dbReference>
<dbReference type="GO" id="GO:0005525">
    <property type="term" value="F:GTP binding"/>
    <property type="evidence" value="ECO:0007669"/>
    <property type="project" value="InterPro"/>
</dbReference>
<dbReference type="SUPFAM" id="SSF52540">
    <property type="entry name" value="P-loop containing nucleoside triphosphate hydrolases"/>
    <property type="match status" value="1"/>
</dbReference>
<comment type="caution">
    <text evidence="2">The sequence shown here is derived from an EMBL/GenBank/DDBJ whole genome shotgun (WGS) entry which is preliminary data.</text>
</comment>
<dbReference type="OrthoDB" id="3084719at2759"/>
<dbReference type="Proteomes" id="UP000521943">
    <property type="component" value="Unassembled WGS sequence"/>
</dbReference>
<dbReference type="EMBL" id="JACGCI010000038">
    <property type="protein sequence ID" value="KAF6753697.1"/>
    <property type="molecule type" value="Genomic_DNA"/>
</dbReference>
<dbReference type="Gene3D" id="3.40.50.300">
    <property type="entry name" value="P-loop containing nucleotide triphosphate hydrolases"/>
    <property type="match status" value="1"/>
</dbReference>
<dbReference type="Pfam" id="PF01926">
    <property type="entry name" value="MMR_HSR1"/>
    <property type="match status" value="1"/>
</dbReference>
<keyword evidence="3" id="KW-1185">Reference proteome</keyword>
<reference evidence="2 3" key="1">
    <citation type="submission" date="2020-07" db="EMBL/GenBank/DDBJ databases">
        <title>Comparative genomics of pyrophilous fungi reveals a link between fire events and developmental genes.</title>
        <authorList>
            <consortium name="DOE Joint Genome Institute"/>
            <person name="Steindorff A.S."/>
            <person name="Carver A."/>
            <person name="Calhoun S."/>
            <person name="Stillman K."/>
            <person name="Liu H."/>
            <person name="Lipzen A."/>
            <person name="Pangilinan J."/>
            <person name="Labutti K."/>
            <person name="Bruns T.D."/>
            <person name="Grigoriev I.V."/>
        </authorList>
    </citation>
    <scope>NUCLEOTIDE SEQUENCE [LARGE SCALE GENOMIC DNA]</scope>
    <source>
        <strain evidence="2 3">CBS 144469</strain>
    </source>
</reference>
<accession>A0A8H6HWL9</accession>
<gene>
    <name evidence="2" type="ORF">DFP72DRAFT_401862</name>
</gene>
<organism evidence="2 3">
    <name type="scientific">Ephemerocybe angulata</name>
    <dbReference type="NCBI Taxonomy" id="980116"/>
    <lineage>
        <taxon>Eukaryota</taxon>
        <taxon>Fungi</taxon>
        <taxon>Dikarya</taxon>
        <taxon>Basidiomycota</taxon>
        <taxon>Agaricomycotina</taxon>
        <taxon>Agaricomycetes</taxon>
        <taxon>Agaricomycetidae</taxon>
        <taxon>Agaricales</taxon>
        <taxon>Agaricineae</taxon>
        <taxon>Psathyrellaceae</taxon>
        <taxon>Ephemerocybe</taxon>
    </lineage>
</organism>
<proteinExistence type="predicted"/>
<feature type="domain" description="G" evidence="1">
    <location>
        <begin position="9"/>
        <end position="80"/>
    </location>
</feature>
<dbReference type="AlphaFoldDB" id="A0A8H6HWL9"/>
<dbReference type="InterPro" id="IPR027417">
    <property type="entry name" value="P-loop_NTPase"/>
</dbReference>
<name>A0A8H6HWL9_9AGAR</name>